<feature type="domain" description="VTT" evidence="8">
    <location>
        <begin position="87"/>
        <end position="204"/>
    </location>
</feature>
<reference evidence="10" key="1">
    <citation type="journal article" date="2019" name="Int. J. Syst. Evol. Microbiol.">
        <title>The Global Catalogue of Microorganisms (GCM) 10K type strain sequencing project: providing services to taxonomists for standard genome sequencing and annotation.</title>
        <authorList>
            <consortium name="The Broad Institute Genomics Platform"/>
            <consortium name="The Broad Institute Genome Sequencing Center for Infectious Disease"/>
            <person name="Wu L."/>
            <person name="Ma J."/>
        </authorList>
    </citation>
    <scope>NUCLEOTIDE SEQUENCE [LARGE SCALE GENOMIC DNA]</scope>
    <source>
        <strain evidence="10">JCM 18055</strain>
    </source>
</reference>
<evidence type="ECO:0000259" key="8">
    <source>
        <dbReference type="Pfam" id="PF09335"/>
    </source>
</evidence>
<feature type="transmembrane region" description="Helical" evidence="7">
    <location>
        <begin position="70"/>
        <end position="88"/>
    </location>
</feature>
<dbReference type="Pfam" id="PF09335">
    <property type="entry name" value="VTT_dom"/>
    <property type="match status" value="1"/>
</dbReference>
<feature type="transmembrane region" description="Helical" evidence="7">
    <location>
        <begin position="181"/>
        <end position="201"/>
    </location>
</feature>
<evidence type="ECO:0000256" key="4">
    <source>
        <dbReference type="ARBA" id="ARBA00022692"/>
    </source>
</evidence>
<evidence type="ECO:0000313" key="9">
    <source>
        <dbReference type="EMBL" id="GAA4684239.1"/>
    </source>
</evidence>
<dbReference type="PANTHER" id="PTHR12677">
    <property type="entry name" value="GOLGI APPARATUS MEMBRANE PROTEIN TVP38-RELATED"/>
    <property type="match status" value="1"/>
</dbReference>
<gene>
    <name evidence="9" type="ORF">GCM10023215_18730</name>
</gene>
<proteinExistence type="inferred from homology"/>
<evidence type="ECO:0000256" key="7">
    <source>
        <dbReference type="RuleBase" id="RU366058"/>
    </source>
</evidence>
<dbReference type="Proteomes" id="UP001500325">
    <property type="component" value="Unassembled WGS sequence"/>
</dbReference>
<keyword evidence="6 7" id="KW-0472">Membrane</keyword>
<feature type="transmembrane region" description="Helical" evidence="7">
    <location>
        <begin position="213"/>
        <end position="233"/>
    </location>
</feature>
<evidence type="ECO:0000256" key="5">
    <source>
        <dbReference type="ARBA" id="ARBA00022989"/>
    </source>
</evidence>
<keyword evidence="10" id="KW-1185">Reference proteome</keyword>
<evidence type="ECO:0000256" key="6">
    <source>
        <dbReference type="ARBA" id="ARBA00023136"/>
    </source>
</evidence>
<comment type="caution">
    <text evidence="9">The sequence shown here is derived from an EMBL/GenBank/DDBJ whole genome shotgun (WGS) entry which is preliminary data.</text>
</comment>
<keyword evidence="5 7" id="KW-1133">Transmembrane helix</keyword>
<sequence length="254" mass="25920">MSDQSAPRVGGCDAGGAAAVGTVGGVRWWRPLLAAVGVLALVAAVLVVVRTYGVPGLADLRRMTAEAGPWAPLLFLGLQAGLCVAPVPRTVFTLAAGVLFGSVVGLLVTLAATTLAGVLAYALVRATGGALVERYVRGSAVSWVRRRLDHHGTLAVTSMRLVPLVPFAALNYVCGLSRVRFVPYLLGTVIGIIPGTVAIVVLGDAVSGRPSPALVAVSVVCGLIGFAGIVVAARKPIPEEVSADEVGETGQRTR</sequence>
<feature type="transmembrane region" description="Helical" evidence="7">
    <location>
        <begin position="28"/>
        <end position="49"/>
    </location>
</feature>
<comment type="similarity">
    <text evidence="2 7">Belongs to the TVP38/TMEM64 family.</text>
</comment>
<evidence type="ECO:0000256" key="1">
    <source>
        <dbReference type="ARBA" id="ARBA00004651"/>
    </source>
</evidence>
<accession>A0ABP8W9S5</accession>
<feature type="transmembrane region" description="Helical" evidence="7">
    <location>
        <begin position="94"/>
        <end position="124"/>
    </location>
</feature>
<protein>
    <recommendedName>
        <fullName evidence="7">TVP38/TMEM64 family membrane protein</fullName>
    </recommendedName>
</protein>
<keyword evidence="3 7" id="KW-1003">Cell membrane</keyword>
<dbReference type="EMBL" id="BAABIC010000005">
    <property type="protein sequence ID" value="GAA4684239.1"/>
    <property type="molecule type" value="Genomic_DNA"/>
</dbReference>
<evidence type="ECO:0000256" key="3">
    <source>
        <dbReference type="ARBA" id="ARBA00022475"/>
    </source>
</evidence>
<dbReference type="PANTHER" id="PTHR12677:SF59">
    <property type="entry name" value="GOLGI APPARATUS MEMBRANE PROTEIN TVP38-RELATED"/>
    <property type="match status" value="1"/>
</dbReference>
<dbReference type="InterPro" id="IPR015414">
    <property type="entry name" value="TMEM64"/>
</dbReference>
<name>A0ABP8W9S5_9PSEU</name>
<evidence type="ECO:0000256" key="2">
    <source>
        <dbReference type="ARBA" id="ARBA00008640"/>
    </source>
</evidence>
<comment type="subcellular location">
    <subcellularLocation>
        <location evidence="1 7">Cell membrane</location>
        <topology evidence="1 7">Multi-pass membrane protein</topology>
    </subcellularLocation>
</comment>
<organism evidence="9 10">
    <name type="scientific">Pseudonocardia yuanmonensis</name>
    <dbReference type="NCBI Taxonomy" id="1095914"/>
    <lineage>
        <taxon>Bacteria</taxon>
        <taxon>Bacillati</taxon>
        <taxon>Actinomycetota</taxon>
        <taxon>Actinomycetes</taxon>
        <taxon>Pseudonocardiales</taxon>
        <taxon>Pseudonocardiaceae</taxon>
        <taxon>Pseudonocardia</taxon>
    </lineage>
</organism>
<keyword evidence="4 7" id="KW-0812">Transmembrane</keyword>
<evidence type="ECO:0000313" key="10">
    <source>
        <dbReference type="Proteomes" id="UP001500325"/>
    </source>
</evidence>
<dbReference type="InterPro" id="IPR032816">
    <property type="entry name" value="VTT_dom"/>
</dbReference>